<dbReference type="PANTHER" id="PTHR43876:SF8">
    <property type="entry name" value="2-OCTAPRENYL-6-METHOXYPHENOL HYDROXYLASE"/>
    <property type="match status" value="1"/>
</dbReference>
<proteinExistence type="inferred from homology"/>
<feature type="domain" description="FAD-binding" evidence="8">
    <location>
        <begin position="6"/>
        <end position="347"/>
    </location>
</feature>
<evidence type="ECO:0000256" key="7">
    <source>
        <dbReference type="ARBA" id="ARBA00023033"/>
    </source>
</evidence>
<keyword evidence="10" id="KW-1185">Reference proteome</keyword>
<dbReference type="InterPro" id="IPR002938">
    <property type="entry name" value="FAD-bd"/>
</dbReference>
<keyword evidence="6" id="KW-0560">Oxidoreductase</keyword>
<evidence type="ECO:0000256" key="2">
    <source>
        <dbReference type="ARBA" id="ARBA00004749"/>
    </source>
</evidence>
<accession>A0A420EDG8</accession>
<evidence type="ECO:0000256" key="1">
    <source>
        <dbReference type="ARBA" id="ARBA00001974"/>
    </source>
</evidence>
<comment type="caution">
    <text evidence="9">The sequence shown here is derived from an EMBL/GenBank/DDBJ whole genome shotgun (WGS) entry which is preliminary data.</text>
</comment>
<comment type="pathway">
    <text evidence="2">Cofactor biosynthesis; ubiquinone biosynthesis.</text>
</comment>
<dbReference type="SUPFAM" id="SSF51905">
    <property type="entry name" value="FAD/NAD(P)-binding domain"/>
    <property type="match status" value="1"/>
</dbReference>
<dbReference type="Proteomes" id="UP000286482">
    <property type="component" value="Unassembled WGS sequence"/>
</dbReference>
<evidence type="ECO:0000256" key="6">
    <source>
        <dbReference type="ARBA" id="ARBA00023002"/>
    </source>
</evidence>
<dbReference type="AlphaFoldDB" id="A0A420EDG8"/>
<dbReference type="UniPathway" id="UPA00232"/>
<dbReference type="InterPro" id="IPR010971">
    <property type="entry name" value="UbiH/COQ6"/>
</dbReference>
<reference evidence="9 10" key="1">
    <citation type="submission" date="2018-09" db="EMBL/GenBank/DDBJ databases">
        <authorList>
            <person name="Wang Z."/>
        </authorList>
    </citation>
    <scope>NUCLEOTIDE SEQUENCE [LARGE SCALE GENOMIC DNA]</scope>
    <source>
        <strain evidence="9 10">ALS 81</strain>
    </source>
</reference>
<evidence type="ECO:0000313" key="9">
    <source>
        <dbReference type="EMBL" id="RKF18672.1"/>
    </source>
</evidence>
<keyword evidence="7" id="KW-0503">Monooxygenase</keyword>
<dbReference type="EMBL" id="RAQO01000005">
    <property type="protein sequence ID" value="RKF18672.1"/>
    <property type="molecule type" value="Genomic_DNA"/>
</dbReference>
<dbReference type="NCBIfam" id="NF004356">
    <property type="entry name" value="PRK05732.1"/>
    <property type="match status" value="1"/>
</dbReference>
<comment type="similarity">
    <text evidence="3">Belongs to the UbiH/COQ6 family.</text>
</comment>
<evidence type="ECO:0000313" key="10">
    <source>
        <dbReference type="Proteomes" id="UP000286482"/>
    </source>
</evidence>
<dbReference type="InterPro" id="IPR051205">
    <property type="entry name" value="UbiH/COQ6_monooxygenase"/>
</dbReference>
<dbReference type="Gene3D" id="3.50.50.60">
    <property type="entry name" value="FAD/NAD(P)-binding domain"/>
    <property type="match status" value="2"/>
</dbReference>
<gene>
    <name evidence="9" type="ORF">DBZ36_09725</name>
</gene>
<dbReference type="InterPro" id="IPR036188">
    <property type="entry name" value="FAD/NAD-bd_sf"/>
</dbReference>
<evidence type="ECO:0000259" key="8">
    <source>
        <dbReference type="Pfam" id="PF01494"/>
    </source>
</evidence>
<dbReference type="NCBIfam" id="TIGR01988">
    <property type="entry name" value="Ubi-OHases"/>
    <property type="match status" value="1"/>
</dbReference>
<dbReference type="RefSeq" id="WP_120354751.1">
    <property type="nucleotide sequence ID" value="NZ_RAQO01000005.1"/>
</dbReference>
<dbReference type="NCBIfam" id="TIGR01984">
    <property type="entry name" value="UbiH"/>
    <property type="match status" value="1"/>
</dbReference>
<dbReference type="Pfam" id="PF01494">
    <property type="entry name" value="FAD_binding_3"/>
    <property type="match status" value="1"/>
</dbReference>
<dbReference type="PRINTS" id="PR00420">
    <property type="entry name" value="RNGMNOXGNASE"/>
</dbReference>
<dbReference type="GO" id="GO:0006744">
    <property type="term" value="P:ubiquinone biosynthetic process"/>
    <property type="evidence" value="ECO:0007669"/>
    <property type="project" value="UniProtKB-UniPathway"/>
</dbReference>
<keyword evidence="5" id="KW-0274">FAD</keyword>
<keyword evidence="4" id="KW-0285">Flavoprotein</keyword>
<dbReference type="GO" id="GO:0071949">
    <property type="term" value="F:FAD binding"/>
    <property type="evidence" value="ECO:0007669"/>
    <property type="project" value="InterPro"/>
</dbReference>
<name>A0A420EDG8_9ALTE</name>
<dbReference type="OrthoDB" id="9769565at2"/>
<evidence type="ECO:0000256" key="4">
    <source>
        <dbReference type="ARBA" id="ARBA00022630"/>
    </source>
</evidence>
<evidence type="ECO:0000256" key="5">
    <source>
        <dbReference type="ARBA" id="ARBA00022827"/>
    </source>
</evidence>
<protein>
    <submittedName>
        <fullName evidence="9">2-octaprenyl-6-methoxyphenyl hydroxylase</fullName>
    </submittedName>
</protein>
<evidence type="ECO:0000256" key="3">
    <source>
        <dbReference type="ARBA" id="ARBA00005349"/>
    </source>
</evidence>
<sequence length="407" mass="44463">MSHQNVDIAIVGGGMVGATLALALSQNLQGFKPIKIALIEAKALDFGAHPGFDSRAIALSAGSKDILEALQLWPSLSALAQPIDKILVSDRGHIGRLKLKPEDYQLDSLGYVIELQQAGQQLHAALAQCDNISLYCPNQIQSLEQAKHSNRLTLEDGQQLTCKLLVAADGGASNLAQQFKLDALDHDFGQSAIIANLRSDQLPAGRAFERFTEHGPIALLPMNDNRWSLVWSVQTGQEQQLLECSDHQFMRSLQSEFGLMAGRFEQVGQRAAYPLKLKHYPRAIAHRCVLIGNSAHTLHPIAGQGFNLGLRSVSVLSQLIQQLLSQETDSDCGSYSLLKRYQDLRSQDTQNTIVLTSLLASSFASADKGAVVARNIGMLTLRSSSFLKNHFANQTLGRFDLMTEGKR</sequence>
<comment type="cofactor">
    <cofactor evidence="1">
        <name>FAD</name>
        <dbReference type="ChEBI" id="CHEBI:57692"/>
    </cofactor>
</comment>
<organism evidence="9 10">
    <name type="scientific">Alginatibacterium sediminis</name>
    <dbReference type="NCBI Taxonomy" id="2164068"/>
    <lineage>
        <taxon>Bacteria</taxon>
        <taxon>Pseudomonadati</taxon>
        <taxon>Pseudomonadota</taxon>
        <taxon>Gammaproteobacteria</taxon>
        <taxon>Alteromonadales</taxon>
        <taxon>Alteromonadaceae</taxon>
        <taxon>Alginatibacterium</taxon>
    </lineage>
</organism>
<dbReference type="PANTHER" id="PTHR43876">
    <property type="entry name" value="UBIQUINONE BIOSYNTHESIS MONOOXYGENASE COQ6, MITOCHONDRIAL"/>
    <property type="match status" value="1"/>
</dbReference>
<dbReference type="InterPro" id="IPR011295">
    <property type="entry name" value="UbiH"/>
</dbReference>
<dbReference type="GO" id="GO:0008681">
    <property type="term" value="F:2-octaprenyl-6-methoxyphenol hydroxylase activity"/>
    <property type="evidence" value="ECO:0007669"/>
    <property type="project" value="InterPro"/>
</dbReference>